<sequence length="90" mass="9847">METQKEEEDQDSASDQHPRPLSILRAATSNLQDIEIFGEEIIIGRHPNSTIVINDKRISANHLKISTISGIGQSICDLSTNGTFVNGVMV</sequence>
<organism evidence="3 4">
    <name type="scientific">Streblomastix strix</name>
    <dbReference type="NCBI Taxonomy" id="222440"/>
    <lineage>
        <taxon>Eukaryota</taxon>
        <taxon>Metamonada</taxon>
        <taxon>Preaxostyla</taxon>
        <taxon>Oxymonadida</taxon>
        <taxon>Streblomastigidae</taxon>
        <taxon>Streblomastix</taxon>
    </lineage>
</organism>
<name>A0A5J4UJ76_9EUKA</name>
<dbReference type="EMBL" id="SNRW01016165">
    <property type="protein sequence ID" value="KAA6369645.1"/>
    <property type="molecule type" value="Genomic_DNA"/>
</dbReference>
<dbReference type="Pfam" id="PF00498">
    <property type="entry name" value="FHA"/>
    <property type="match status" value="1"/>
</dbReference>
<evidence type="ECO:0000313" key="3">
    <source>
        <dbReference type="EMBL" id="KAA6369645.1"/>
    </source>
</evidence>
<dbReference type="Gene3D" id="2.60.200.20">
    <property type="match status" value="1"/>
</dbReference>
<dbReference type="Proteomes" id="UP000324800">
    <property type="component" value="Unassembled WGS sequence"/>
</dbReference>
<comment type="caution">
    <text evidence="3">The sequence shown here is derived from an EMBL/GenBank/DDBJ whole genome shotgun (WGS) entry which is preliminary data.</text>
</comment>
<feature type="compositionally biased region" description="Acidic residues" evidence="1">
    <location>
        <begin position="1"/>
        <end position="12"/>
    </location>
</feature>
<feature type="domain" description="FHA" evidence="2">
    <location>
        <begin position="41"/>
        <end position="90"/>
    </location>
</feature>
<gene>
    <name evidence="3" type="ORF">EZS28_034827</name>
</gene>
<dbReference type="AlphaFoldDB" id="A0A5J4UJ76"/>
<feature type="region of interest" description="Disordered" evidence="1">
    <location>
        <begin position="1"/>
        <end position="21"/>
    </location>
</feature>
<dbReference type="SMART" id="SM00240">
    <property type="entry name" value="FHA"/>
    <property type="match status" value="1"/>
</dbReference>
<evidence type="ECO:0000313" key="4">
    <source>
        <dbReference type="Proteomes" id="UP000324800"/>
    </source>
</evidence>
<protein>
    <recommendedName>
        <fullName evidence="2">FHA domain-containing protein</fullName>
    </recommendedName>
</protein>
<accession>A0A5J4UJ76</accession>
<dbReference type="InterPro" id="IPR000253">
    <property type="entry name" value="FHA_dom"/>
</dbReference>
<evidence type="ECO:0000259" key="2">
    <source>
        <dbReference type="PROSITE" id="PS50006"/>
    </source>
</evidence>
<dbReference type="InterPro" id="IPR008984">
    <property type="entry name" value="SMAD_FHA_dom_sf"/>
</dbReference>
<reference evidence="3 4" key="1">
    <citation type="submission" date="2019-03" db="EMBL/GenBank/DDBJ databases">
        <title>Single cell metagenomics reveals metabolic interactions within the superorganism composed of flagellate Streblomastix strix and complex community of Bacteroidetes bacteria on its surface.</title>
        <authorList>
            <person name="Treitli S.C."/>
            <person name="Kolisko M."/>
            <person name="Husnik F."/>
            <person name="Keeling P."/>
            <person name="Hampl V."/>
        </authorList>
    </citation>
    <scope>NUCLEOTIDE SEQUENCE [LARGE SCALE GENOMIC DNA]</scope>
    <source>
        <strain evidence="3">ST1C</strain>
    </source>
</reference>
<proteinExistence type="predicted"/>
<dbReference type="PROSITE" id="PS50006">
    <property type="entry name" value="FHA_DOMAIN"/>
    <property type="match status" value="1"/>
</dbReference>
<evidence type="ECO:0000256" key="1">
    <source>
        <dbReference type="SAM" id="MobiDB-lite"/>
    </source>
</evidence>
<dbReference type="SUPFAM" id="SSF49879">
    <property type="entry name" value="SMAD/FHA domain"/>
    <property type="match status" value="1"/>
</dbReference>